<evidence type="ECO:0000313" key="2">
    <source>
        <dbReference type="Proteomes" id="UP000798662"/>
    </source>
</evidence>
<proteinExistence type="predicted"/>
<keyword evidence="2" id="KW-1185">Reference proteome</keyword>
<reference evidence="1" key="1">
    <citation type="submission" date="2019-11" db="EMBL/GenBank/DDBJ databases">
        <title>Nori genome reveals adaptations in red seaweeds to the harsh intertidal environment.</title>
        <authorList>
            <person name="Wang D."/>
            <person name="Mao Y."/>
        </authorList>
    </citation>
    <scope>NUCLEOTIDE SEQUENCE</scope>
    <source>
        <tissue evidence="1">Gametophyte</tissue>
    </source>
</reference>
<evidence type="ECO:0000313" key="1">
    <source>
        <dbReference type="EMBL" id="KAK1863731.1"/>
    </source>
</evidence>
<comment type="caution">
    <text evidence="1">The sequence shown here is derived from an EMBL/GenBank/DDBJ whole genome shotgun (WGS) entry which is preliminary data.</text>
</comment>
<name>A0ACC3C0C2_PYRYE</name>
<dbReference type="Proteomes" id="UP000798662">
    <property type="component" value="Chromosome 2"/>
</dbReference>
<gene>
    <name evidence="1" type="ORF">I4F81_006285</name>
</gene>
<sequence length="112" mass="10648">MAAVGALLASDVHMGATPADAPGCAAAAPCAGADRRSLGCMAAATAAASSTAAAADTDAAAVRALTADALAVSHALYEEAKLTRAAQPDLPVLGSLAAAVAARLGADAYVRS</sequence>
<dbReference type="EMBL" id="CM020619">
    <property type="protein sequence ID" value="KAK1863731.1"/>
    <property type="molecule type" value="Genomic_DNA"/>
</dbReference>
<organism evidence="1 2">
    <name type="scientific">Pyropia yezoensis</name>
    <name type="common">Susabi-nori</name>
    <name type="synonym">Porphyra yezoensis</name>
    <dbReference type="NCBI Taxonomy" id="2788"/>
    <lineage>
        <taxon>Eukaryota</taxon>
        <taxon>Rhodophyta</taxon>
        <taxon>Bangiophyceae</taxon>
        <taxon>Bangiales</taxon>
        <taxon>Bangiaceae</taxon>
        <taxon>Pyropia</taxon>
    </lineage>
</organism>
<accession>A0ACC3C0C2</accession>
<protein>
    <submittedName>
        <fullName evidence="1">Uncharacterized protein</fullName>
    </submittedName>
</protein>